<dbReference type="PANTHER" id="PTHR39344">
    <property type="entry name" value="UPF0182 PROTEIN SLL1060"/>
    <property type="match status" value="1"/>
</dbReference>
<name>A0AAX3BEV7_9SPIR</name>
<feature type="transmembrane region" description="Helical" evidence="5">
    <location>
        <begin position="135"/>
        <end position="154"/>
    </location>
</feature>
<feature type="transmembrane region" description="Helical" evidence="5">
    <location>
        <begin position="238"/>
        <end position="259"/>
    </location>
</feature>
<protein>
    <submittedName>
        <fullName evidence="6">UPF0182 family protein</fullName>
    </submittedName>
</protein>
<feature type="transmembrane region" description="Helical" evidence="5">
    <location>
        <begin position="77"/>
        <end position="98"/>
    </location>
</feature>
<evidence type="ECO:0000313" key="7">
    <source>
        <dbReference type="Proteomes" id="UP001056539"/>
    </source>
</evidence>
<feature type="transmembrane region" description="Helical" evidence="5">
    <location>
        <begin position="52"/>
        <end position="70"/>
    </location>
</feature>
<dbReference type="Proteomes" id="UP001056539">
    <property type="component" value="Chromosome"/>
</dbReference>
<feature type="transmembrane region" description="Helical" evidence="5">
    <location>
        <begin position="208"/>
        <end position="231"/>
    </location>
</feature>
<dbReference type="Pfam" id="PF03699">
    <property type="entry name" value="UPF0182"/>
    <property type="match status" value="1"/>
</dbReference>
<dbReference type="GO" id="GO:0005576">
    <property type="term" value="C:extracellular region"/>
    <property type="evidence" value="ECO:0007669"/>
    <property type="project" value="TreeGrafter"/>
</dbReference>
<accession>A0AAX3BEV7</accession>
<evidence type="ECO:0000256" key="5">
    <source>
        <dbReference type="SAM" id="Phobius"/>
    </source>
</evidence>
<dbReference type="AlphaFoldDB" id="A0AAX3BEV7"/>
<evidence type="ECO:0000256" key="3">
    <source>
        <dbReference type="ARBA" id="ARBA00022989"/>
    </source>
</evidence>
<keyword evidence="3 5" id="KW-1133">Transmembrane helix</keyword>
<dbReference type="KEGG" id="taqu:KDW03_02275"/>
<dbReference type="EMBL" id="CP073355">
    <property type="protein sequence ID" value="URA10653.1"/>
    <property type="molecule type" value="Genomic_DNA"/>
</dbReference>
<proteinExistence type="predicted"/>
<evidence type="ECO:0000313" key="6">
    <source>
        <dbReference type="EMBL" id="URA10653.1"/>
    </source>
</evidence>
<evidence type="ECO:0000256" key="1">
    <source>
        <dbReference type="ARBA" id="ARBA00022475"/>
    </source>
</evidence>
<organism evidence="6 7">
    <name type="scientific">Thermospira aquatica</name>
    <dbReference type="NCBI Taxonomy" id="2828656"/>
    <lineage>
        <taxon>Bacteria</taxon>
        <taxon>Pseudomonadati</taxon>
        <taxon>Spirochaetota</taxon>
        <taxon>Spirochaetia</taxon>
        <taxon>Brevinematales</taxon>
        <taxon>Thermospiraceae</taxon>
        <taxon>Thermospira</taxon>
    </lineage>
</organism>
<dbReference type="GO" id="GO:0016020">
    <property type="term" value="C:membrane"/>
    <property type="evidence" value="ECO:0007669"/>
    <property type="project" value="InterPro"/>
</dbReference>
<dbReference type="InterPro" id="IPR005372">
    <property type="entry name" value="UPF0182"/>
</dbReference>
<evidence type="ECO:0000256" key="4">
    <source>
        <dbReference type="ARBA" id="ARBA00023136"/>
    </source>
</evidence>
<keyword evidence="2 5" id="KW-0812">Transmembrane</keyword>
<keyword evidence="7" id="KW-1185">Reference proteome</keyword>
<reference evidence="6" key="2">
    <citation type="submission" date="2022-06" db="EMBL/GenBank/DDBJ databases">
        <title>Thermospira aquatica gen. nov., sp. nov.</title>
        <authorList>
            <person name="Ben Ali Gam Z."/>
            <person name="Labat M."/>
        </authorList>
    </citation>
    <scope>NUCLEOTIDE SEQUENCE</scope>
    <source>
        <strain evidence="6">F1F22</strain>
    </source>
</reference>
<evidence type="ECO:0000256" key="2">
    <source>
        <dbReference type="ARBA" id="ARBA00022692"/>
    </source>
</evidence>
<reference evidence="6" key="1">
    <citation type="submission" date="2021-04" db="EMBL/GenBank/DDBJ databases">
        <authorList>
            <person name="Postec A."/>
        </authorList>
    </citation>
    <scope>NUCLEOTIDE SEQUENCE</scope>
    <source>
        <strain evidence="6">F1F22</strain>
    </source>
</reference>
<feature type="transmembrane region" description="Helical" evidence="5">
    <location>
        <begin position="166"/>
        <end position="188"/>
    </location>
</feature>
<sequence>MKHWWLWILIVILLAGMTTGLLWFIFPSLTMYWWYQDLGVSPMLWRRFAWDALWILGAFWFPWLGLWFWFGLIRQRWGGGFVLLALFLGILSSILVWWQRENTLSILVSPSGIQDSLLHLDTMWYVAWLPFWRKVALYLTVFVGILLTVDIFVSTTSTQKRDWQRLILVFLLLSGGITIAMLFSFELFVWQPNKRLGIGFSDFYGTLVAWWCVVGVGTGLVILWTLMIFLGKLQPSHFFIQLGVASLLAALVLWLWPVFLTQFYEKPNELRAQKRFIEARRKATREGFGLQYEAFHFQPTLETLSYTRLWDIQPYLQNIRQLQTIRNYFDFFDVDIDFYTISNELLQVLIACREITLTNLLPEVRNWENTHLRYTHGLGVVVSPAHEISPEGQPVFWVKNLNMETEHPEFSLKRPQIYFGESEHSYIIVRTEVKEFEYTDITNRVEKQYEGTNGVRLSTFRKLAFSRAFGEKNILLSRYLSKESGVLWKRQLSQRLQALVPQLCYDPDPYPVILDGEIFWIIDAYTTTDRYPLSDRYDSRWGRINGIRHSVKVVVSAYTGDVKYYVVDPADPLLAPLRFFARELFTEDIPDNLKAHFHYPYTLLALQAEVFCRYHMDSDESFYNGDDVWSIPLVRQWGTNLPYEPLYMLLKTTNTSLGGVFIPFTPLGRQNLSGWLFGTYENGLKLYQYVASRIESIPGPLQVDAQIYQNEELAKLFTLWGQRNSQVSLGMTRYLPLTGGVIALVPLYISSEYNPIPQVALIIAVYNNKVHYAKTSDELIRILAKDMVSSTRE</sequence>
<dbReference type="PANTHER" id="PTHR39344:SF1">
    <property type="entry name" value="UPF0182 PROTEIN SLL1060"/>
    <property type="match status" value="1"/>
</dbReference>
<dbReference type="RefSeq" id="WP_271435778.1">
    <property type="nucleotide sequence ID" value="NZ_CP073355.1"/>
</dbReference>
<gene>
    <name evidence="6" type="ORF">KDW03_02275</name>
</gene>
<feature type="transmembrane region" description="Helical" evidence="5">
    <location>
        <begin position="7"/>
        <end position="32"/>
    </location>
</feature>
<keyword evidence="4 5" id="KW-0472">Membrane</keyword>
<keyword evidence="1" id="KW-1003">Cell membrane</keyword>